<protein>
    <submittedName>
        <fullName evidence="2">ACP phosphodiesterase</fullName>
    </submittedName>
</protein>
<dbReference type="EMBL" id="PDOC01000003">
    <property type="protein sequence ID" value="PIL45671.1"/>
    <property type="molecule type" value="Genomic_DNA"/>
</dbReference>
<dbReference type="AlphaFoldDB" id="A0A2G8TI02"/>
<dbReference type="Gene3D" id="3.40.50.360">
    <property type="match status" value="1"/>
</dbReference>
<dbReference type="PANTHER" id="PTHR30543:SF21">
    <property type="entry name" value="NAD(P)H-DEPENDENT FMN REDUCTASE LOT6"/>
    <property type="match status" value="1"/>
</dbReference>
<name>A0A2G8TI02_9BURK</name>
<dbReference type="GO" id="GO:0010181">
    <property type="term" value="F:FMN binding"/>
    <property type="evidence" value="ECO:0007669"/>
    <property type="project" value="TreeGrafter"/>
</dbReference>
<proteinExistence type="predicted"/>
<dbReference type="GO" id="GO:0016491">
    <property type="term" value="F:oxidoreductase activity"/>
    <property type="evidence" value="ECO:0007669"/>
    <property type="project" value="InterPro"/>
</dbReference>
<evidence type="ECO:0000313" key="2">
    <source>
        <dbReference type="EMBL" id="PIL45671.1"/>
    </source>
</evidence>
<dbReference type="Proteomes" id="UP000230390">
    <property type="component" value="Unassembled WGS sequence"/>
</dbReference>
<dbReference type="PANTHER" id="PTHR30543">
    <property type="entry name" value="CHROMATE REDUCTASE"/>
    <property type="match status" value="1"/>
</dbReference>
<feature type="domain" description="NADPH-dependent FMN reductase-like" evidence="1">
    <location>
        <begin position="6"/>
        <end position="149"/>
    </location>
</feature>
<keyword evidence="3" id="KW-1185">Reference proteome</keyword>
<dbReference type="InterPro" id="IPR029039">
    <property type="entry name" value="Flavoprotein-like_sf"/>
</dbReference>
<comment type="caution">
    <text evidence="2">The sequence shown here is derived from an EMBL/GenBank/DDBJ whole genome shotgun (WGS) entry which is preliminary data.</text>
</comment>
<evidence type="ECO:0000313" key="3">
    <source>
        <dbReference type="Proteomes" id="UP000230390"/>
    </source>
</evidence>
<dbReference type="OrthoDB" id="9812295at2"/>
<dbReference type="InterPro" id="IPR005025">
    <property type="entry name" value="FMN_Rdtase-like_dom"/>
</dbReference>
<gene>
    <name evidence="2" type="ORF">CR105_06220</name>
</gene>
<reference evidence="2 3" key="1">
    <citation type="submission" date="2017-10" db="EMBL/GenBank/DDBJ databases">
        <title>Massilia psychrophilum sp. nov., a novel purple-pigmented bacterium isolated from Tianshan glacier, Xinjiang Municipality, China.</title>
        <authorList>
            <person name="Wang H."/>
        </authorList>
    </citation>
    <scope>NUCLEOTIDE SEQUENCE [LARGE SCALE GENOMIC DNA]</scope>
    <source>
        <strain evidence="2 3">JCM 30074</strain>
    </source>
</reference>
<dbReference type="RefSeq" id="WP_099787581.1">
    <property type="nucleotide sequence ID" value="NZ_JBHLYV010000029.1"/>
</dbReference>
<dbReference type="InterPro" id="IPR050712">
    <property type="entry name" value="NAD(P)H-dep_reductase"/>
</dbReference>
<dbReference type="Pfam" id="PF03358">
    <property type="entry name" value="FMN_red"/>
    <property type="match status" value="1"/>
</dbReference>
<accession>A0A2G8TI02</accession>
<dbReference type="SUPFAM" id="SSF52218">
    <property type="entry name" value="Flavoproteins"/>
    <property type="match status" value="1"/>
</dbReference>
<organism evidence="2 3">
    <name type="scientific">Massilia eurypsychrophila</name>
    <dbReference type="NCBI Taxonomy" id="1485217"/>
    <lineage>
        <taxon>Bacteria</taxon>
        <taxon>Pseudomonadati</taxon>
        <taxon>Pseudomonadota</taxon>
        <taxon>Betaproteobacteria</taxon>
        <taxon>Burkholderiales</taxon>
        <taxon>Oxalobacteraceae</taxon>
        <taxon>Telluria group</taxon>
        <taxon>Massilia</taxon>
    </lineage>
</organism>
<sequence>MSQTYQVAVLVGSLRKKSFNRMLAKSIAQMAQPALSLNIVEIGDMPFYNEELEEDVPAAWQRVREAVGAADAVLFVSPEYNRSVPAVLKNAVDVLSRPYGKGALGGKPAAVVTSSPGAIGGFGANHHLRQSIVGLGVMVMGAPETYIGNIGTAFDEQGNLINPSTREFLEKFTVAFQEWIALTAAR</sequence>
<evidence type="ECO:0000259" key="1">
    <source>
        <dbReference type="Pfam" id="PF03358"/>
    </source>
</evidence>
<dbReference type="GO" id="GO:0005829">
    <property type="term" value="C:cytosol"/>
    <property type="evidence" value="ECO:0007669"/>
    <property type="project" value="TreeGrafter"/>
</dbReference>